<dbReference type="PANTHER" id="PTHR24394">
    <property type="entry name" value="ZINC FINGER PROTEIN"/>
    <property type="match status" value="1"/>
</dbReference>
<dbReference type="FunFam" id="3.30.160.60:FF:000425">
    <property type="entry name" value="PLAG1 like zinc finger 1"/>
    <property type="match status" value="1"/>
</dbReference>
<evidence type="ECO:0000256" key="3">
    <source>
        <dbReference type="ARBA" id="ARBA00022737"/>
    </source>
</evidence>
<feature type="compositionally biased region" description="Low complexity" evidence="8">
    <location>
        <begin position="572"/>
        <end position="605"/>
    </location>
</feature>
<dbReference type="Pfam" id="PF00096">
    <property type="entry name" value="zf-C2H2"/>
    <property type="match status" value="2"/>
</dbReference>
<feature type="compositionally biased region" description="Low complexity" evidence="8">
    <location>
        <begin position="504"/>
        <end position="519"/>
    </location>
</feature>
<evidence type="ECO:0000313" key="11">
    <source>
        <dbReference type="Proteomes" id="UP001212841"/>
    </source>
</evidence>
<dbReference type="SUPFAM" id="SSF57667">
    <property type="entry name" value="beta-beta-alpha zinc fingers"/>
    <property type="match status" value="1"/>
</dbReference>
<feature type="domain" description="C2H2-type" evidence="9">
    <location>
        <begin position="646"/>
        <end position="683"/>
    </location>
</feature>
<feature type="compositionally biased region" description="Gly residues" evidence="8">
    <location>
        <begin position="435"/>
        <end position="445"/>
    </location>
</feature>
<gene>
    <name evidence="10" type="ORF">HK097_005134</name>
</gene>
<protein>
    <recommendedName>
        <fullName evidence="9">C2H2-type domain-containing protein</fullName>
    </recommendedName>
</protein>
<evidence type="ECO:0000256" key="4">
    <source>
        <dbReference type="ARBA" id="ARBA00022771"/>
    </source>
</evidence>
<feature type="region of interest" description="Disordered" evidence="8">
    <location>
        <begin position="675"/>
        <end position="764"/>
    </location>
</feature>
<comment type="subcellular location">
    <subcellularLocation>
        <location evidence="1">Nucleus</location>
    </subcellularLocation>
</comment>
<keyword evidence="6" id="KW-0539">Nucleus</keyword>
<feature type="domain" description="C2H2-type" evidence="9">
    <location>
        <begin position="618"/>
        <end position="645"/>
    </location>
</feature>
<evidence type="ECO:0000256" key="1">
    <source>
        <dbReference type="ARBA" id="ARBA00004123"/>
    </source>
</evidence>
<evidence type="ECO:0000256" key="2">
    <source>
        <dbReference type="ARBA" id="ARBA00022723"/>
    </source>
</evidence>
<dbReference type="SMART" id="SM00355">
    <property type="entry name" value="ZnF_C2H2"/>
    <property type="match status" value="1"/>
</dbReference>
<dbReference type="PROSITE" id="PS00028">
    <property type="entry name" value="ZINC_FINGER_C2H2_1"/>
    <property type="match status" value="1"/>
</dbReference>
<dbReference type="GO" id="GO:0008270">
    <property type="term" value="F:zinc ion binding"/>
    <property type="evidence" value="ECO:0007669"/>
    <property type="project" value="UniProtKB-KW"/>
</dbReference>
<evidence type="ECO:0000256" key="5">
    <source>
        <dbReference type="ARBA" id="ARBA00022833"/>
    </source>
</evidence>
<feature type="region of interest" description="Disordered" evidence="8">
    <location>
        <begin position="430"/>
        <end position="465"/>
    </location>
</feature>
<feature type="region of interest" description="Disordered" evidence="8">
    <location>
        <begin position="35"/>
        <end position="56"/>
    </location>
</feature>
<evidence type="ECO:0000256" key="8">
    <source>
        <dbReference type="SAM" id="MobiDB-lite"/>
    </source>
</evidence>
<feature type="compositionally biased region" description="Acidic residues" evidence="8">
    <location>
        <begin position="729"/>
        <end position="748"/>
    </location>
</feature>
<name>A0AAD5X6X9_9FUNG</name>
<feature type="compositionally biased region" description="Polar residues" evidence="8">
    <location>
        <begin position="531"/>
        <end position="554"/>
    </location>
</feature>
<sequence length="764" mass="81088">MPVAPPMDELADSSFNPAVLHHPVKTPATYVYGTDFGPSHEHHHHQHYHVHEHGSGYTYNKSGSVVPATAVAPMPTPAPVIPVSLPHLPAEPYQYRSPAHPHSPNTTGVPVTVPPVHSFAVARGPQWAAPPSSKAVADTSAQHAHLHGEAETSHRYAYKQPWTSYAHYPVTPTPQTQIHQESYFLPQIPSTRPAHTAASDEPRFLSCSHVNGRQRRCECGGELPVSSASVAPLPIAPAAPGPLPVDEMLVDEKRTGYHGYHTPLSAPFATPHPPALHSADAKPGNGYLPRANSYEPAVAPMYPHPDTPQYQQPYHERPDPQAAYLFAPIESVSLVQPVHPATTVSPAPAIAAHTPYQPPILPSLSAVIPVSVAPRAAPHGFATPPTGSPLVGREVHAISYVPFSTAHHVGQRGITNGSVVRDRNSAGYYRNALGSGSGSGSGEGEGTPTPPPIPTSSGYVMTDGRRYEGGKSVRFDRYPEERVDLRVDGLVNGSGHGSLRRNGSTSTANNSTPTPASTPRIELPFPLPYATSPTTVTPPQNDANGMQTFSGSNRGRNEIYANGRKEARRSRSGSAGRSRMPSLIHSSTGSSGTSSGSGLTPITSTPASSENSPSHKRYICSTCGKRFSRPSSLKTHTHSHTGERPYVCGGEDGGGEGCGRRFSVLSNLRRHMRGCRGRVDEKSNGSNGSVVGKKRRRSSDEVESSEDERKKRSGVKVGSVGYGSHSEDDREMESGEDADGEGSPDDGDGVAVEPVGAKSVGVRG</sequence>
<proteinExistence type="predicted"/>
<dbReference type="EMBL" id="JADGJD010000241">
    <property type="protein sequence ID" value="KAJ3053060.1"/>
    <property type="molecule type" value="Genomic_DNA"/>
</dbReference>
<keyword evidence="5" id="KW-0862">Zinc</keyword>
<feature type="region of interest" description="Disordered" evidence="8">
    <location>
        <begin position="486"/>
        <end position="653"/>
    </location>
</feature>
<dbReference type="InterPro" id="IPR036236">
    <property type="entry name" value="Znf_C2H2_sf"/>
</dbReference>
<evidence type="ECO:0000256" key="7">
    <source>
        <dbReference type="PROSITE-ProRule" id="PRU00042"/>
    </source>
</evidence>
<keyword evidence="11" id="KW-1185">Reference proteome</keyword>
<dbReference type="PANTHER" id="PTHR24394:SF29">
    <property type="entry name" value="MYONEURIN"/>
    <property type="match status" value="1"/>
</dbReference>
<evidence type="ECO:0000256" key="6">
    <source>
        <dbReference type="ARBA" id="ARBA00023242"/>
    </source>
</evidence>
<keyword evidence="2" id="KW-0479">Metal-binding</keyword>
<accession>A0AAD5X6X9</accession>
<comment type="caution">
    <text evidence="10">The sequence shown here is derived from an EMBL/GenBank/DDBJ whole genome shotgun (WGS) entry which is preliminary data.</text>
</comment>
<dbReference type="GO" id="GO:0005634">
    <property type="term" value="C:nucleus"/>
    <property type="evidence" value="ECO:0007669"/>
    <property type="project" value="UniProtKB-SubCell"/>
</dbReference>
<evidence type="ECO:0000259" key="9">
    <source>
        <dbReference type="PROSITE" id="PS50157"/>
    </source>
</evidence>
<dbReference type="GO" id="GO:0000981">
    <property type="term" value="F:DNA-binding transcription factor activity, RNA polymerase II-specific"/>
    <property type="evidence" value="ECO:0007669"/>
    <property type="project" value="TreeGrafter"/>
</dbReference>
<dbReference type="PROSITE" id="PS50157">
    <property type="entry name" value="ZINC_FINGER_C2H2_2"/>
    <property type="match status" value="2"/>
</dbReference>
<keyword evidence="3" id="KW-0677">Repeat</keyword>
<dbReference type="AlphaFoldDB" id="A0AAD5X6X9"/>
<evidence type="ECO:0000313" key="10">
    <source>
        <dbReference type="EMBL" id="KAJ3053060.1"/>
    </source>
</evidence>
<organism evidence="10 11">
    <name type="scientific">Rhizophlyctis rosea</name>
    <dbReference type="NCBI Taxonomy" id="64517"/>
    <lineage>
        <taxon>Eukaryota</taxon>
        <taxon>Fungi</taxon>
        <taxon>Fungi incertae sedis</taxon>
        <taxon>Chytridiomycota</taxon>
        <taxon>Chytridiomycota incertae sedis</taxon>
        <taxon>Chytridiomycetes</taxon>
        <taxon>Rhizophlyctidales</taxon>
        <taxon>Rhizophlyctidaceae</taxon>
        <taxon>Rhizophlyctis</taxon>
    </lineage>
</organism>
<keyword evidence="4 7" id="KW-0863">Zinc-finger</keyword>
<dbReference type="Gene3D" id="3.30.160.60">
    <property type="entry name" value="Classic Zinc Finger"/>
    <property type="match status" value="2"/>
</dbReference>
<reference evidence="10" key="1">
    <citation type="submission" date="2020-05" db="EMBL/GenBank/DDBJ databases">
        <title>Phylogenomic resolution of chytrid fungi.</title>
        <authorList>
            <person name="Stajich J.E."/>
            <person name="Amses K."/>
            <person name="Simmons R."/>
            <person name="Seto K."/>
            <person name="Myers J."/>
            <person name="Bonds A."/>
            <person name="Quandt C.A."/>
            <person name="Barry K."/>
            <person name="Liu P."/>
            <person name="Grigoriev I."/>
            <person name="Longcore J.E."/>
            <person name="James T.Y."/>
        </authorList>
    </citation>
    <scope>NUCLEOTIDE SEQUENCE</scope>
    <source>
        <strain evidence="10">JEL0318</strain>
    </source>
</reference>
<dbReference type="InterPro" id="IPR013087">
    <property type="entry name" value="Znf_C2H2_type"/>
</dbReference>
<dbReference type="Proteomes" id="UP001212841">
    <property type="component" value="Unassembled WGS sequence"/>
</dbReference>